<dbReference type="CDD" id="cd22920">
    <property type="entry name" value="HFD_CENP-T"/>
    <property type="match status" value="1"/>
</dbReference>
<evidence type="ECO:0000313" key="7">
    <source>
        <dbReference type="EMBL" id="KAK2629711.1"/>
    </source>
</evidence>
<feature type="compositionally biased region" description="Acidic residues" evidence="5">
    <location>
        <begin position="554"/>
        <end position="564"/>
    </location>
</feature>
<feature type="compositionally biased region" description="Acidic residues" evidence="5">
    <location>
        <begin position="198"/>
        <end position="208"/>
    </location>
</feature>
<protein>
    <recommendedName>
        <fullName evidence="6">CENP-T/Histone H4 histone fold domain-containing protein</fullName>
    </recommendedName>
</protein>
<feature type="domain" description="CENP-T/Histone H4 histone fold" evidence="6">
    <location>
        <begin position="434"/>
        <end position="540"/>
    </location>
</feature>
<dbReference type="SUPFAM" id="SSF47113">
    <property type="entry name" value="Histone-fold"/>
    <property type="match status" value="1"/>
</dbReference>
<keyword evidence="3" id="KW-0158">Chromosome</keyword>
<gene>
    <name evidence="7" type="ORF">QTJ16_000531</name>
</gene>
<evidence type="ECO:0000256" key="1">
    <source>
        <dbReference type="ARBA" id="ARBA00004123"/>
    </source>
</evidence>
<feature type="region of interest" description="Disordered" evidence="5">
    <location>
        <begin position="1"/>
        <end position="216"/>
    </location>
</feature>
<keyword evidence="4" id="KW-0539">Nucleus</keyword>
<reference evidence="7" key="1">
    <citation type="submission" date="2023-06" db="EMBL/GenBank/DDBJ databases">
        <title>Draft genome of Marssonina rosae.</title>
        <authorList>
            <person name="Cheng Q."/>
        </authorList>
    </citation>
    <scope>NUCLEOTIDE SEQUENCE</scope>
    <source>
        <strain evidence="7">R4</strain>
    </source>
</reference>
<dbReference type="GO" id="GO:0000712">
    <property type="term" value="P:resolution of meiotic recombination intermediates"/>
    <property type="evidence" value="ECO:0007669"/>
    <property type="project" value="TreeGrafter"/>
</dbReference>
<dbReference type="InterPro" id="IPR009072">
    <property type="entry name" value="Histone-fold"/>
</dbReference>
<dbReference type="GO" id="GO:0071821">
    <property type="term" value="C:FANCM-MHF complex"/>
    <property type="evidence" value="ECO:0007669"/>
    <property type="project" value="TreeGrafter"/>
</dbReference>
<evidence type="ECO:0000256" key="5">
    <source>
        <dbReference type="SAM" id="MobiDB-lite"/>
    </source>
</evidence>
<dbReference type="Pfam" id="PF15511">
    <property type="entry name" value="CENP-T_C"/>
    <property type="match status" value="1"/>
</dbReference>
<sequence>MSTRKTSRERPLPNPAPIQLSEDTSRQPQITSRNSEGDKAIVILAADETPRRVLNPNASSLEPITPLRRASSAGPTSTYRSGRRTPAGQARTPGIGNRLNQSARRAVTVTPHGRAARRELELRRGLTPGKDRRRSGLQQRETPRDVLRQLSRILAPKTLPTVPTPQGQNNDGPNRMAEEDDDEDGTALPRPRFSLPGFDDDEDDEDDSLLLPPHSAGLEDENFTVQSIEMARRATSELPPGRLSRGSFGSTRMSDVFADLNYMGLGGDVYDSSYLAERTFGDLDFAAGEDALQSENTDTVRGWEGGQPALASGRESDLNLEMLPRDDTETTFVLNVPPQDASEEPQLEATSEELGENDPELPKEPVDESLTGNIFEREVGLNQMDGFEADDREESILQIPADDHSMINTTIQETETAGSKAKAARKKKVKVSKHGMQYPSLPAGVVKKLATNFARTSGNSKAKISKETLEAIMQASDWFFEQVSDDLGAFAAHAGRKTIDESDVVTLMARQRQTNATTTPFALAQRYLPRELLQELRMITPSKLKKGRQLYRVDEEEEEEEEEG</sequence>
<dbReference type="PANTHER" id="PTHR22980">
    <property type="entry name" value="CORTISTATIN"/>
    <property type="match status" value="1"/>
</dbReference>
<evidence type="ECO:0000256" key="4">
    <source>
        <dbReference type="ARBA" id="ARBA00023242"/>
    </source>
</evidence>
<dbReference type="Gene3D" id="1.10.20.10">
    <property type="entry name" value="Histone, subunit A"/>
    <property type="match status" value="1"/>
</dbReference>
<dbReference type="AlphaFoldDB" id="A0AAD9T5U6"/>
<organism evidence="7 8">
    <name type="scientific">Diplocarpon rosae</name>
    <dbReference type="NCBI Taxonomy" id="946125"/>
    <lineage>
        <taxon>Eukaryota</taxon>
        <taxon>Fungi</taxon>
        <taxon>Dikarya</taxon>
        <taxon>Ascomycota</taxon>
        <taxon>Pezizomycotina</taxon>
        <taxon>Leotiomycetes</taxon>
        <taxon>Helotiales</taxon>
        <taxon>Drepanopezizaceae</taxon>
        <taxon>Diplocarpon</taxon>
    </lineage>
</organism>
<comment type="caution">
    <text evidence="7">The sequence shown here is derived from an EMBL/GenBank/DDBJ whole genome shotgun (WGS) entry which is preliminary data.</text>
</comment>
<evidence type="ECO:0000313" key="8">
    <source>
        <dbReference type="Proteomes" id="UP001285354"/>
    </source>
</evidence>
<name>A0AAD9T5U6_9HELO</name>
<keyword evidence="8" id="KW-1185">Reference proteome</keyword>
<feature type="compositionally biased region" description="Basic and acidic residues" evidence="5">
    <location>
        <begin position="1"/>
        <end position="11"/>
    </location>
</feature>
<feature type="region of interest" description="Disordered" evidence="5">
    <location>
        <begin position="545"/>
        <end position="564"/>
    </location>
</feature>
<proteinExistence type="predicted"/>
<dbReference type="InterPro" id="IPR035425">
    <property type="entry name" value="CENP-T/H4_C"/>
</dbReference>
<evidence type="ECO:0000256" key="3">
    <source>
        <dbReference type="ARBA" id="ARBA00022454"/>
    </source>
</evidence>
<feature type="compositionally biased region" description="Acidic residues" evidence="5">
    <location>
        <begin position="341"/>
        <end position="359"/>
    </location>
</feature>
<dbReference type="GO" id="GO:0046982">
    <property type="term" value="F:protein heterodimerization activity"/>
    <property type="evidence" value="ECO:0007669"/>
    <property type="project" value="InterPro"/>
</dbReference>
<dbReference type="FunFam" id="1.10.20.10:FF:000105">
    <property type="entry name" value="Inner kinetochore subunit cnp20"/>
    <property type="match status" value="1"/>
</dbReference>
<accession>A0AAD9T5U6</accession>
<evidence type="ECO:0000259" key="6">
    <source>
        <dbReference type="Pfam" id="PF15511"/>
    </source>
</evidence>
<dbReference type="PANTHER" id="PTHR22980:SF5">
    <property type="entry name" value="CENP-T_HISTONE H4 HISTONE FOLD DOMAIN-CONTAINING PROTEIN"/>
    <property type="match status" value="1"/>
</dbReference>
<evidence type="ECO:0000256" key="2">
    <source>
        <dbReference type="ARBA" id="ARBA00004286"/>
    </source>
</evidence>
<dbReference type="GO" id="GO:0005694">
    <property type="term" value="C:chromosome"/>
    <property type="evidence" value="ECO:0007669"/>
    <property type="project" value="UniProtKB-SubCell"/>
</dbReference>
<dbReference type="GO" id="GO:0003682">
    <property type="term" value="F:chromatin binding"/>
    <property type="evidence" value="ECO:0007669"/>
    <property type="project" value="TreeGrafter"/>
</dbReference>
<feature type="region of interest" description="Disordered" evidence="5">
    <location>
        <begin position="337"/>
        <end position="367"/>
    </location>
</feature>
<dbReference type="GO" id="GO:0031297">
    <property type="term" value="P:replication fork processing"/>
    <property type="evidence" value="ECO:0007669"/>
    <property type="project" value="TreeGrafter"/>
</dbReference>
<comment type="subcellular location">
    <subcellularLocation>
        <location evidence="2">Chromosome</location>
    </subcellularLocation>
    <subcellularLocation>
        <location evidence="1">Nucleus</location>
    </subcellularLocation>
</comment>
<dbReference type="Proteomes" id="UP001285354">
    <property type="component" value="Unassembled WGS sequence"/>
</dbReference>
<dbReference type="EMBL" id="JAUBYV010000001">
    <property type="protein sequence ID" value="KAK2629711.1"/>
    <property type="molecule type" value="Genomic_DNA"/>
</dbReference>